<name>A0A9Q1QNK9_9CARY</name>
<proteinExistence type="predicted"/>
<evidence type="ECO:0000313" key="2">
    <source>
        <dbReference type="EMBL" id="KAJ8448872.1"/>
    </source>
</evidence>
<sequence length="196" mass="23164">MADFPISMEKIKQFWHSQVHDESKWDMNMFRDEEQWKGQKLSAHEKKKQQSPCPSPPQQRSETERERGGEKWLKTPLWPIEIAEQEEKEEKQEQQRSSHREGRNHRRRREEEKIHSRGGEMEIQTIEGSRISLDGLNSFRYELNKWYVIASIKQNGHETKPTLTALPINLLLNEKPLHCHLEDDDAASCNNDGKPN</sequence>
<evidence type="ECO:0000256" key="1">
    <source>
        <dbReference type="SAM" id="MobiDB-lite"/>
    </source>
</evidence>
<dbReference type="AlphaFoldDB" id="A0A9Q1QNK9"/>
<gene>
    <name evidence="2" type="ORF">Cgig2_030728</name>
</gene>
<feature type="compositionally biased region" description="Basic and acidic residues" evidence="1">
    <location>
        <begin position="61"/>
        <end position="73"/>
    </location>
</feature>
<dbReference type="Proteomes" id="UP001153076">
    <property type="component" value="Unassembled WGS sequence"/>
</dbReference>
<feature type="region of interest" description="Disordered" evidence="1">
    <location>
        <begin position="30"/>
        <end position="117"/>
    </location>
</feature>
<protein>
    <submittedName>
        <fullName evidence="2">Uncharacterized protein</fullName>
    </submittedName>
</protein>
<organism evidence="2 3">
    <name type="scientific">Carnegiea gigantea</name>
    <dbReference type="NCBI Taxonomy" id="171969"/>
    <lineage>
        <taxon>Eukaryota</taxon>
        <taxon>Viridiplantae</taxon>
        <taxon>Streptophyta</taxon>
        <taxon>Embryophyta</taxon>
        <taxon>Tracheophyta</taxon>
        <taxon>Spermatophyta</taxon>
        <taxon>Magnoliopsida</taxon>
        <taxon>eudicotyledons</taxon>
        <taxon>Gunneridae</taxon>
        <taxon>Pentapetalae</taxon>
        <taxon>Caryophyllales</taxon>
        <taxon>Cactineae</taxon>
        <taxon>Cactaceae</taxon>
        <taxon>Cactoideae</taxon>
        <taxon>Echinocereeae</taxon>
        <taxon>Carnegiea</taxon>
    </lineage>
</organism>
<feature type="compositionally biased region" description="Basic and acidic residues" evidence="1">
    <location>
        <begin position="88"/>
        <end position="101"/>
    </location>
</feature>
<dbReference type="EMBL" id="JAKOGI010000026">
    <property type="protein sequence ID" value="KAJ8448872.1"/>
    <property type="molecule type" value="Genomic_DNA"/>
</dbReference>
<evidence type="ECO:0000313" key="3">
    <source>
        <dbReference type="Proteomes" id="UP001153076"/>
    </source>
</evidence>
<reference evidence="2" key="1">
    <citation type="submission" date="2022-04" db="EMBL/GenBank/DDBJ databases">
        <title>Carnegiea gigantea Genome sequencing and assembly v2.</title>
        <authorList>
            <person name="Copetti D."/>
            <person name="Sanderson M.J."/>
            <person name="Burquez A."/>
            <person name="Wojciechowski M.F."/>
        </authorList>
    </citation>
    <scope>NUCLEOTIDE SEQUENCE</scope>
    <source>
        <strain evidence="2">SGP5-SGP5p</strain>
        <tissue evidence="2">Aerial part</tissue>
    </source>
</reference>
<comment type="caution">
    <text evidence="2">The sequence shown here is derived from an EMBL/GenBank/DDBJ whole genome shotgun (WGS) entry which is preliminary data.</text>
</comment>
<keyword evidence="3" id="KW-1185">Reference proteome</keyword>
<dbReference type="OrthoDB" id="5514856at2759"/>
<accession>A0A9Q1QNK9</accession>